<dbReference type="PANTHER" id="PTHR37235:SF2">
    <property type="entry name" value="OS05G0371500 PROTEIN"/>
    <property type="match status" value="1"/>
</dbReference>
<gene>
    <name evidence="1" type="ORF">FCM35_KLT09711</name>
</gene>
<organism evidence="1 2">
    <name type="scientific">Carex littledalei</name>
    <dbReference type="NCBI Taxonomy" id="544730"/>
    <lineage>
        <taxon>Eukaryota</taxon>
        <taxon>Viridiplantae</taxon>
        <taxon>Streptophyta</taxon>
        <taxon>Embryophyta</taxon>
        <taxon>Tracheophyta</taxon>
        <taxon>Spermatophyta</taxon>
        <taxon>Magnoliopsida</taxon>
        <taxon>Liliopsida</taxon>
        <taxon>Poales</taxon>
        <taxon>Cyperaceae</taxon>
        <taxon>Cyperoideae</taxon>
        <taxon>Cariceae</taxon>
        <taxon>Carex</taxon>
        <taxon>Carex subgen. Euthyceras</taxon>
    </lineage>
</organism>
<evidence type="ECO:0000313" key="1">
    <source>
        <dbReference type="EMBL" id="KAF3340867.1"/>
    </source>
</evidence>
<evidence type="ECO:0000313" key="2">
    <source>
        <dbReference type="Proteomes" id="UP000623129"/>
    </source>
</evidence>
<dbReference type="PANTHER" id="PTHR37235">
    <property type="entry name" value="ZINC METALLOPROTEINASE AUREOLYSIN"/>
    <property type="match status" value="1"/>
</dbReference>
<name>A0A833RJU3_9POAL</name>
<accession>A0A833RJU3</accession>
<proteinExistence type="predicted"/>
<dbReference type="AlphaFoldDB" id="A0A833RJU3"/>
<keyword evidence="2" id="KW-1185">Reference proteome</keyword>
<sequence>MASSLLRQLPRVVRQLEQDVETVIDVLRPGPLGIIEHKFTVQEVKEAESIVEKAVANWKRNELFQRK</sequence>
<dbReference type="EMBL" id="SWLB01000002">
    <property type="protein sequence ID" value="KAF3340867.1"/>
    <property type="molecule type" value="Genomic_DNA"/>
</dbReference>
<dbReference type="OrthoDB" id="651163at2759"/>
<protein>
    <submittedName>
        <fullName evidence="1">Uncharacterized protein</fullName>
    </submittedName>
</protein>
<reference evidence="1" key="1">
    <citation type="submission" date="2020-01" db="EMBL/GenBank/DDBJ databases">
        <title>Genome sequence of Kobresia littledalei, the first chromosome-level genome in the family Cyperaceae.</title>
        <authorList>
            <person name="Qu G."/>
        </authorList>
    </citation>
    <scope>NUCLEOTIDE SEQUENCE</scope>
    <source>
        <strain evidence="1">C.B.Clarke</strain>
        <tissue evidence="1">Leaf</tissue>
    </source>
</reference>
<comment type="caution">
    <text evidence="1">The sequence shown here is derived from an EMBL/GenBank/DDBJ whole genome shotgun (WGS) entry which is preliminary data.</text>
</comment>
<dbReference type="Proteomes" id="UP000623129">
    <property type="component" value="Unassembled WGS sequence"/>
</dbReference>